<evidence type="ECO:0000256" key="1">
    <source>
        <dbReference type="SAM" id="Phobius"/>
    </source>
</evidence>
<dbReference type="Proteomes" id="UP001234989">
    <property type="component" value="Chromosome 7"/>
</dbReference>
<evidence type="ECO:0000313" key="3">
    <source>
        <dbReference type="Proteomes" id="UP001234989"/>
    </source>
</evidence>
<evidence type="ECO:0000313" key="2">
    <source>
        <dbReference type="EMBL" id="WMV36922.1"/>
    </source>
</evidence>
<organism evidence="2 3">
    <name type="scientific">Solanum verrucosum</name>
    <dbReference type="NCBI Taxonomy" id="315347"/>
    <lineage>
        <taxon>Eukaryota</taxon>
        <taxon>Viridiplantae</taxon>
        <taxon>Streptophyta</taxon>
        <taxon>Embryophyta</taxon>
        <taxon>Tracheophyta</taxon>
        <taxon>Spermatophyta</taxon>
        <taxon>Magnoliopsida</taxon>
        <taxon>eudicotyledons</taxon>
        <taxon>Gunneridae</taxon>
        <taxon>Pentapetalae</taxon>
        <taxon>asterids</taxon>
        <taxon>lamiids</taxon>
        <taxon>Solanales</taxon>
        <taxon>Solanaceae</taxon>
        <taxon>Solanoideae</taxon>
        <taxon>Solaneae</taxon>
        <taxon>Solanum</taxon>
    </lineage>
</organism>
<dbReference type="EMBL" id="CP133618">
    <property type="protein sequence ID" value="WMV36922.1"/>
    <property type="molecule type" value="Genomic_DNA"/>
</dbReference>
<name>A0AAF0TXK2_SOLVR</name>
<reference evidence="2" key="1">
    <citation type="submission" date="2023-08" db="EMBL/GenBank/DDBJ databases">
        <title>A de novo genome assembly of Solanum verrucosum Schlechtendal, a Mexican diploid species geographically isolated from the other diploid A-genome species in potato relatives.</title>
        <authorList>
            <person name="Hosaka K."/>
        </authorList>
    </citation>
    <scope>NUCLEOTIDE SEQUENCE</scope>
    <source>
        <tissue evidence="2">Young leaves</tissue>
    </source>
</reference>
<keyword evidence="1" id="KW-1133">Transmembrane helix</keyword>
<keyword evidence="1" id="KW-0472">Membrane</keyword>
<sequence length="28" mass="3472">MLLWTFTLFTIMLTPNRFMLFMFMVPTK</sequence>
<accession>A0AAF0TXK2</accession>
<dbReference type="AlphaFoldDB" id="A0AAF0TXK2"/>
<feature type="transmembrane region" description="Helical" evidence="1">
    <location>
        <begin position="6"/>
        <end position="25"/>
    </location>
</feature>
<keyword evidence="1" id="KW-0812">Transmembrane</keyword>
<proteinExistence type="predicted"/>
<keyword evidence="3" id="KW-1185">Reference proteome</keyword>
<gene>
    <name evidence="2" type="ORF">MTR67_030307</name>
</gene>
<protein>
    <submittedName>
        <fullName evidence="2">Uncharacterized protein</fullName>
    </submittedName>
</protein>